<dbReference type="EMBL" id="CP041165">
    <property type="protein sequence ID" value="QOP41417.1"/>
    <property type="molecule type" value="Genomic_DNA"/>
</dbReference>
<dbReference type="KEGG" id="smax:FJR03_06530"/>
<reference evidence="1 2" key="1">
    <citation type="submission" date="2019-06" db="EMBL/GenBank/DDBJ databases">
        <title>Sulfurimonas gotlandica sp. nov., a chemoautotrophic and psychrotolerant epsilonproteobacterium isolated from a pelagic redoxcline, and an emended description of the genus Sulfurimonas.</title>
        <authorList>
            <person name="Wang S."/>
            <person name="Jiang L."/>
            <person name="Shao Z."/>
        </authorList>
    </citation>
    <scope>NUCLEOTIDE SEQUENCE [LARGE SCALE GENOMIC DNA]</scope>
    <source>
        <strain evidence="1 2">B2</strain>
    </source>
</reference>
<organism evidence="1 2">
    <name type="scientific">Sulfurimonas marina</name>
    <dbReference type="NCBI Taxonomy" id="2590551"/>
    <lineage>
        <taxon>Bacteria</taxon>
        <taxon>Pseudomonadati</taxon>
        <taxon>Campylobacterota</taxon>
        <taxon>Epsilonproteobacteria</taxon>
        <taxon>Campylobacterales</taxon>
        <taxon>Sulfurimonadaceae</taxon>
        <taxon>Sulfurimonas</taxon>
    </lineage>
</organism>
<gene>
    <name evidence="1" type="ORF">FJR03_06530</name>
</gene>
<dbReference type="AlphaFoldDB" id="A0A7M1AVE8"/>
<accession>A0A7M1AVE8</accession>
<proteinExistence type="predicted"/>
<dbReference type="RefSeq" id="WP_193112732.1">
    <property type="nucleotide sequence ID" value="NZ_CP041165.1"/>
</dbReference>
<evidence type="ECO:0000313" key="2">
    <source>
        <dbReference type="Proteomes" id="UP000593910"/>
    </source>
</evidence>
<keyword evidence="2" id="KW-1185">Reference proteome</keyword>
<dbReference type="InterPro" id="IPR029044">
    <property type="entry name" value="Nucleotide-diphossugar_trans"/>
</dbReference>
<dbReference type="Proteomes" id="UP000593910">
    <property type="component" value="Chromosome"/>
</dbReference>
<sequence>MADFFQNGIITTLQNVSERSLEDIEQELEKFAKRRNMVLLLPALYSEFETPAMQTILNELKGVKYIYKIILGLDAATKEQYEKVKEIMSVLDIPVDILWNDGPEIQALYKEIAEVGFGSLDIKGKGRNVWTMIGHALSDPNAHAFALHDCDIVNYSREIPAKLFYPIVHPALNFEFNKGYYSRVTNKLHGRATRLFYSPLITALRLTYGDCRYLEYMGSFRYALSGEFSFIRTLARSIRISPTWGLEVSTLSEVFDNTSVRRICQTEIMHSYEHKHQELKSEDKENELDGGIAKMAIDIAQTIFRIMSQQGIIFSNESLKTLRATFFHESRKAIGKFDALAKLNGVTYDRKKEIDVVENFEKALERACEEFSVDPLGVPALSAWTSVRSVFPEISESFINSVKS</sequence>
<protein>
    <submittedName>
        <fullName evidence="1">Glycosyl transferase</fullName>
    </submittedName>
</protein>
<keyword evidence="1" id="KW-0808">Transferase</keyword>
<evidence type="ECO:0000313" key="1">
    <source>
        <dbReference type="EMBL" id="QOP41417.1"/>
    </source>
</evidence>
<name>A0A7M1AVE8_9BACT</name>
<dbReference type="Gene3D" id="3.90.550.10">
    <property type="entry name" value="Spore Coat Polysaccharide Biosynthesis Protein SpsA, Chain A"/>
    <property type="match status" value="1"/>
</dbReference>
<dbReference type="GO" id="GO:0016740">
    <property type="term" value="F:transferase activity"/>
    <property type="evidence" value="ECO:0007669"/>
    <property type="project" value="UniProtKB-KW"/>
</dbReference>
<dbReference type="SUPFAM" id="SSF53448">
    <property type="entry name" value="Nucleotide-diphospho-sugar transferases"/>
    <property type="match status" value="1"/>
</dbReference>